<dbReference type="Proteomes" id="UP000471465">
    <property type="component" value="Unassembled WGS sequence"/>
</dbReference>
<reference evidence="1 2" key="1">
    <citation type="submission" date="2019-09" db="EMBL/GenBank/DDBJ databases">
        <title>Draft genome sequence of Psychrobacter nivimaris LAMA 639, in search for biotechnological relevant genes.</title>
        <authorList>
            <person name="Lima A.O.S."/>
            <person name="Staloch B.E.K."/>
            <person name="Freitas R.C."/>
            <person name="Niero H."/>
            <person name="Silva M.A.C."/>
        </authorList>
    </citation>
    <scope>NUCLEOTIDE SEQUENCE [LARGE SCALE GENOMIC DNA]</scope>
    <source>
        <strain evidence="1 2">LAMA 639</strain>
    </source>
</reference>
<gene>
    <name evidence="1" type="ORF">FQV37_2589</name>
</gene>
<proteinExistence type="predicted"/>
<sequence length="92" mass="9851">MTQPIELLNQIKSVAAHIAGGLAVAVTISIVGNITGCTSYLLNQAEQDVATSTIEPRINSIDSPELIEFRRQNQDANVKLAKMRLYAAGGVK</sequence>
<dbReference type="AlphaFoldDB" id="A0A6N7C2J8"/>
<keyword evidence="2" id="KW-1185">Reference proteome</keyword>
<dbReference type="RefSeq" id="WP_160021236.1">
    <property type="nucleotide sequence ID" value="NZ_VZIZ01000007.1"/>
</dbReference>
<comment type="caution">
    <text evidence="1">The sequence shown here is derived from an EMBL/GenBank/DDBJ whole genome shotgun (WGS) entry which is preliminary data.</text>
</comment>
<evidence type="ECO:0000313" key="2">
    <source>
        <dbReference type="Proteomes" id="UP000471465"/>
    </source>
</evidence>
<protein>
    <submittedName>
        <fullName evidence="1">Uncharacterized protein</fullName>
    </submittedName>
</protein>
<name>A0A6N7C2J8_9GAMM</name>
<dbReference type="EMBL" id="VZIZ01000007">
    <property type="protein sequence ID" value="KAF0569563.1"/>
    <property type="molecule type" value="Genomic_DNA"/>
</dbReference>
<organism evidence="1 2">
    <name type="scientific">Psychrobacter nivimaris</name>
    <dbReference type="NCBI Taxonomy" id="281738"/>
    <lineage>
        <taxon>Bacteria</taxon>
        <taxon>Pseudomonadati</taxon>
        <taxon>Pseudomonadota</taxon>
        <taxon>Gammaproteobacteria</taxon>
        <taxon>Moraxellales</taxon>
        <taxon>Moraxellaceae</taxon>
        <taxon>Psychrobacter</taxon>
    </lineage>
</organism>
<evidence type="ECO:0000313" key="1">
    <source>
        <dbReference type="EMBL" id="KAF0569563.1"/>
    </source>
</evidence>
<accession>A0A6N7C2J8</accession>